<comment type="caution">
    <text evidence="10">The sequence shown here is derived from an EMBL/GenBank/DDBJ whole genome shotgun (WGS) entry which is preliminary data.</text>
</comment>
<dbReference type="GO" id="GO:0042597">
    <property type="term" value="C:periplasmic space"/>
    <property type="evidence" value="ECO:0007669"/>
    <property type="project" value="UniProtKB-SubCell"/>
</dbReference>
<dbReference type="InterPro" id="IPR036249">
    <property type="entry name" value="Thioredoxin-like_sf"/>
</dbReference>
<feature type="chain" id="PRO_5017846869" description="Thiol:disulfide interchange protein" evidence="7">
    <location>
        <begin position="22"/>
        <end position="243"/>
    </location>
</feature>
<feature type="signal peptide" evidence="7">
    <location>
        <begin position="1"/>
        <end position="21"/>
    </location>
</feature>
<comment type="similarity">
    <text evidence="2 7">Belongs to the thioredoxin family. DsbC subfamily.</text>
</comment>
<sequence length="243" mass="26297">MRVTRLFAAVSLGLASTFALAADADADKAIRDSLHSIQPDMPIEAIAESPMDGVYQVQLKGGRQLYASADGQFVIQGYMFQFKDGQASNLTEQAQNRSVEKTIEAVPENEMVIFAPKNPKTHITVFTDTDCGYCQKLHSEVAELNRLGVEVRYMAFPRQGMGSHGANTLTSVWCAKDPQAAMNKAKAREEVPAASCENPVAKQYELGQLIGVQGTPAIILADGQIIPGYQPAPQLAELALRAQ</sequence>
<feature type="domain" description="Thioredoxin-like fold" evidence="9">
    <location>
        <begin position="117"/>
        <end position="237"/>
    </location>
</feature>
<evidence type="ECO:0000256" key="2">
    <source>
        <dbReference type="ARBA" id="ARBA00009813"/>
    </source>
</evidence>
<comment type="function">
    <text evidence="7">Required for disulfide bond formation in some periplasmic proteins. Acts by transferring its disulfide bond to other proteins and is reduced in the process.</text>
</comment>
<name>A0A3M2HRL4_9GAMM</name>
<dbReference type="Gene3D" id="3.40.30.10">
    <property type="entry name" value="Glutaredoxin"/>
    <property type="match status" value="1"/>
</dbReference>
<feature type="domain" description="Disulphide bond isomerase DsbC/G N-terminal" evidence="8">
    <location>
        <begin position="22"/>
        <end position="92"/>
    </location>
</feature>
<dbReference type="Pfam" id="PF13098">
    <property type="entry name" value="Thioredoxin_2"/>
    <property type="match status" value="1"/>
</dbReference>
<dbReference type="RefSeq" id="WP_122165482.1">
    <property type="nucleotide sequence ID" value="NZ_JAMOIB010000002.1"/>
</dbReference>
<protein>
    <recommendedName>
        <fullName evidence="7">Thiol:disulfide interchange protein</fullName>
    </recommendedName>
</protein>
<dbReference type="InterPro" id="IPR018950">
    <property type="entry name" value="DiS-bond_isomerase_DsbC/G_N"/>
</dbReference>
<keyword evidence="11" id="KW-1185">Reference proteome</keyword>
<dbReference type="InterPro" id="IPR033954">
    <property type="entry name" value="DiS-bond_Isoase_DsbC/G"/>
</dbReference>
<gene>
    <name evidence="10" type="ORF">EA797_12150</name>
</gene>
<dbReference type="PANTHER" id="PTHR35272:SF3">
    <property type="entry name" value="THIOL:DISULFIDE INTERCHANGE PROTEIN DSBC"/>
    <property type="match status" value="1"/>
</dbReference>
<keyword evidence="5" id="KW-1015">Disulfide bond</keyword>
<proteinExistence type="inferred from homology"/>
<dbReference type="CDD" id="cd03020">
    <property type="entry name" value="DsbA_DsbC_DsbG"/>
    <property type="match status" value="1"/>
</dbReference>
<evidence type="ECO:0000256" key="3">
    <source>
        <dbReference type="ARBA" id="ARBA00022729"/>
    </source>
</evidence>
<dbReference type="SUPFAM" id="SSF54423">
    <property type="entry name" value="DsbC/DsbG N-terminal domain-like"/>
    <property type="match status" value="1"/>
</dbReference>
<evidence type="ECO:0000256" key="7">
    <source>
        <dbReference type="RuleBase" id="RU364038"/>
    </source>
</evidence>
<evidence type="ECO:0000313" key="11">
    <source>
        <dbReference type="Proteomes" id="UP000269774"/>
    </source>
</evidence>
<keyword evidence="6 7" id="KW-0676">Redox-active center</keyword>
<reference evidence="10 11" key="1">
    <citation type="submission" date="2018-10" db="EMBL/GenBank/DDBJ databases">
        <title>Pseudomonas zhaodongensis NEAU-ST5-21(T) genome.</title>
        <authorList>
            <person name="Peng J."/>
            <person name="Liu Z.-P."/>
        </authorList>
    </citation>
    <scope>NUCLEOTIDE SEQUENCE [LARGE SCALE GENOMIC DNA]</scope>
    <source>
        <strain evidence="10 11">NEAU-ST5-21</strain>
    </source>
</reference>
<evidence type="ECO:0000313" key="10">
    <source>
        <dbReference type="EMBL" id="RMH90250.1"/>
    </source>
</evidence>
<comment type="subcellular location">
    <subcellularLocation>
        <location evidence="1 7">Periplasm</location>
    </subcellularLocation>
</comment>
<organism evidence="10 11">
    <name type="scientific">Stutzerimonas zhaodongensis</name>
    <dbReference type="NCBI Taxonomy" id="1176257"/>
    <lineage>
        <taxon>Bacteria</taxon>
        <taxon>Pseudomonadati</taxon>
        <taxon>Pseudomonadota</taxon>
        <taxon>Gammaproteobacteria</taxon>
        <taxon>Pseudomonadales</taxon>
        <taxon>Pseudomonadaceae</taxon>
        <taxon>Stutzerimonas</taxon>
    </lineage>
</organism>
<keyword evidence="4 7" id="KW-0574">Periplasm</keyword>
<evidence type="ECO:0000256" key="6">
    <source>
        <dbReference type="ARBA" id="ARBA00023284"/>
    </source>
</evidence>
<evidence type="ECO:0000256" key="1">
    <source>
        <dbReference type="ARBA" id="ARBA00004418"/>
    </source>
</evidence>
<dbReference type="Gene3D" id="3.10.450.70">
    <property type="entry name" value="Disulphide bond isomerase, DsbC/G, N-terminal"/>
    <property type="match status" value="1"/>
</dbReference>
<dbReference type="Proteomes" id="UP000269774">
    <property type="component" value="Unassembled WGS sequence"/>
</dbReference>
<evidence type="ECO:0000259" key="8">
    <source>
        <dbReference type="Pfam" id="PF10411"/>
    </source>
</evidence>
<accession>A0A3M2HRL4</accession>
<evidence type="ECO:0000256" key="4">
    <source>
        <dbReference type="ARBA" id="ARBA00022764"/>
    </source>
</evidence>
<dbReference type="InterPro" id="IPR051470">
    <property type="entry name" value="Thiol:disulfide_interchange"/>
</dbReference>
<dbReference type="OrthoDB" id="12976at2"/>
<evidence type="ECO:0000256" key="5">
    <source>
        <dbReference type="ARBA" id="ARBA00023157"/>
    </source>
</evidence>
<dbReference type="PANTHER" id="PTHR35272">
    <property type="entry name" value="THIOL:DISULFIDE INTERCHANGE PROTEIN DSBC-RELATED"/>
    <property type="match status" value="1"/>
</dbReference>
<dbReference type="Pfam" id="PF10411">
    <property type="entry name" value="DsbC_N"/>
    <property type="match status" value="1"/>
</dbReference>
<dbReference type="SUPFAM" id="SSF52833">
    <property type="entry name" value="Thioredoxin-like"/>
    <property type="match status" value="1"/>
</dbReference>
<dbReference type="InterPro" id="IPR012336">
    <property type="entry name" value="Thioredoxin-like_fold"/>
</dbReference>
<dbReference type="InterPro" id="IPR009094">
    <property type="entry name" value="DiS-bond_isomerase_DsbC/G_N_sf"/>
</dbReference>
<evidence type="ECO:0000259" key="9">
    <source>
        <dbReference type="Pfam" id="PF13098"/>
    </source>
</evidence>
<dbReference type="AlphaFoldDB" id="A0A3M2HRL4"/>
<dbReference type="EMBL" id="RFFM01000002">
    <property type="protein sequence ID" value="RMH90250.1"/>
    <property type="molecule type" value="Genomic_DNA"/>
</dbReference>
<keyword evidence="3 7" id="KW-0732">Signal</keyword>